<protein>
    <submittedName>
        <fullName evidence="1">Uncharacterized protein</fullName>
    </submittedName>
</protein>
<organism evidence="1 2">
    <name type="scientific">Sporolactobacillus inulinus</name>
    <dbReference type="NCBI Taxonomy" id="2078"/>
    <lineage>
        <taxon>Bacteria</taxon>
        <taxon>Bacillati</taxon>
        <taxon>Bacillota</taxon>
        <taxon>Bacilli</taxon>
        <taxon>Bacillales</taxon>
        <taxon>Sporolactobacillaceae</taxon>
        <taxon>Sporolactobacillus</taxon>
    </lineage>
</organism>
<comment type="caution">
    <text evidence="1">The sequence shown here is derived from an EMBL/GenBank/DDBJ whole genome shotgun (WGS) entry which is preliminary data.</text>
</comment>
<dbReference type="AlphaFoldDB" id="A0A4Y1ZGA7"/>
<reference evidence="1 2" key="1">
    <citation type="submission" date="2017-11" db="EMBL/GenBank/DDBJ databases">
        <title>Draft Genome Sequence of Sporolactobacillus inulinus NBRC 111894 Isolated from Koso, a Japanese Sugar-Vegetable Fermented Beverage.</title>
        <authorList>
            <person name="Chiou T.Y."/>
            <person name="Oshima K."/>
            <person name="Suda W."/>
            <person name="Hattori M."/>
            <person name="Takahashi T."/>
        </authorList>
    </citation>
    <scope>NUCLEOTIDE SEQUENCE [LARGE SCALE GENOMIC DNA]</scope>
    <source>
        <strain evidence="1 2">NBRC111894</strain>
    </source>
</reference>
<evidence type="ECO:0000313" key="2">
    <source>
        <dbReference type="Proteomes" id="UP000319716"/>
    </source>
</evidence>
<proteinExistence type="predicted"/>
<dbReference type="Proteomes" id="UP000319716">
    <property type="component" value="Unassembled WGS sequence"/>
</dbReference>
<dbReference type="EMBL" id="BEXB01000037">
    <property type="protein sequence ID" value="GAY78013.1"/>
    <property type="molecule type" value="Genomic_DNA"/>
</dbReference>
<name>A0A4Y1ZGA7_9BACL</name>
<accession>A0A4Y1ZGA7</accession>
<gene>
    <name evidence="1" type="ORF">NBRC111894_3567</name>
</gene>
<sequence>MFFLVFGGLNPVIIAIVDKMTALPTKNIKNHIKIVTNNETCNEQLKTRIEVRLTP</sequence>
<evidence type="ECO:0000313" key="1">
    <source>
        <dbReference type="EMBL" id="GAY78013.1"/>
    </source>
</evidence>